<accession>A0A0R1L828</accession>
<evidence type="ECO:0000256" key="2">
    <source>
        <dbReference type="SAM" id="SignalP"/>
    </source>
</evidence>
<proteinExistence type="predicted"/>
<reference evidence="3 4" key="1">
    <citation type="journal article" date="2015" name="Genome Announc.">
        <title>Expanding the biotechnology potential of lactobacilli through comparative genomics of 213 strains and associated genera.</title>
        <authorList>
            <person name="Sun Z."/>
            <person name="Harris H.M."/>
            <person name="McCann A."/>
            <person name="Guo C."/>
            <person name="Argimon S."/>
            <person name="Zhang W."/>
            <person name="Yang X."/>
            <person name="Jeffery I.B."/>
            <person name="Cooney J.C."/>
            <person name="Kagawa T.F."/>
            <person name="Liu W."/>
            <person name="Song Y."/>
            <person name="Salvetti E."/>
            <person name="Wrobel A."/>
            <person name="Rasinkangas P."/>
            <person name="Parkhill J."/>
            <person name="Rea M.C."/>
            <person name="O'Sullivan O."/>
            <person name="Ritari J."/>
            <person name="Douillard F.P."/>
            <person name="Paul Ross R."/>
            <person name="Yang R."/>
            <person name="Briner A.E."/>
            <person name="Felis G.E."/>
            <person name="de Vos W.M."/>
            <person name="Barrangou R."/>
            <person name="Klaenhammer T.R."/>
            <person name="Caufield P.W."/>
            <person name="Cui Y."/>
            <person name="Zhang H."/>
            <person name="O'Toole P.W."/>
        </authorList>
    </citation>
    <scope>NUCLEOTIDE SEQUENCE [LARGE SCALE GENOMIC DNA]</scope>
    <source>
        <strain evidence="3 4">DSM 19904</strain>
    </source>
</reference>
<protein>
    <recommendedName>
        <fullName evidence="5">DUF4352 domain-containing protein</fullName>
    </recommendedName>
</protein>
<name>A0A0R1L828_9LACO</name>
<evidence type="ECO:0000313" key="4">
    <source>
        <dbReference type="Proteomes" id="UP000051581"/>
    </source>
</evidence>
<organism evidence="3 4">
    <name type="scientific">Lentilactobacillus sunkii DSM 19904</name>
    <dbReference type="NCBI Taxonomy" id="1423808"/>
    <lineage>
        <taxon>Bacteria</taxon>
        <taxon>Bacillati</taxon>
        <taxon>Bacillota</taxon>
        <taxon>Bacilli</taxon>
        <taxon>Lactobacillales</taxon>
        <taxon>Lactobacillaceae</taxon>
        <taxon>Lentilactobacillus</taxon>
    </lineage>
</organism>
<sequence length="248" mass="26899">MKAKGYLLILSMILAVGLAGCGGNKNDQSNEKKSFSANMANDSSSSSSASSSSQSLSDYRYKVPKSVQSNANYVKNGDLSKKHQFTFDRFGTRQQLADVTTSPVNIQAGKLSYKINQVRVIKNTAKTPQAKQAVEQVLNLNQIPDTYYTFVLNYTVTNHHDFEVALNGVNYVKTNQGQTLTTANQLTDSSAGNKIGAGRAVSFAMTGYLHDYAAHPATKLSIQFGSIYTTNQKKVDDAPNSTLSVSLK</sequence>
<keyword evidence="4" id="KW-1185">Reference proteome</keyword>
<feature type="compositionally biased region" description="Low complexity" evidence="1">
    <location>
        <begin position="35"/>
        <end position="54"/>
    </location>
</feature>
<dbReference type="OrthoDB" id="2249736at2"/>
<dbReference type="AlphaFoldDB" id="A0A0R1L828"/>
<keyword evidence="2" id="KW-0732">Signal</keyword>
<dbReference type="PATRIC" id="fig|1423808.3.peg.2044"/>
<dbReference type="PROSITE" id="PS51257">
    <property type="entry name" value="PROKAR_LIPOPROTEIN"/>
    <property type="match status" value="1"/>
</dbReference>
<evidence type="ECO:0000256" key="1">
    <source>
        <dbReference type="SAM" id="MobiDB-lite"/>
    </source>
</evidence>
<dbReference type="RefSeq" id="WP_057824165.1">
    <property type="nucleotide sequence ID" value="NZ_AZEA01000004.1"/>
</dbReference>
<dbReference type="EMBL" id="AZEA01000004">
    <property type="protein sequence ID" value="KRK89057.1"/>
    <property type="molecule type" value="Genomic_DNA"/>
</dbReference>
<feature type="signal peptide" evidence="2">
    <location>
        <begin position="1"/>
        <end position="21"/>
    </location>
</feature>
<feature type="region of interest" description="Disordered" evidence="1">
    <location>
        <begin position="29"/>
        <end position="54"/>
    </location>
</feature>
<gene>
    <name evidence="3" type="ORF">FD17_GL002018</name>
</gene>
<dbReference type="Proteomes" id="UP000051581">
    <property type="component" value="Unassembled WGS sequence"/>
</dbReference>
<evidence type="ECO:0000313" key="3">
    <source>
        <dbReference type="EMBL" id="KRK89057.1"/>
    </source>
</evidence>
<evidence type="ECO:0008006" key="5">
    <source>
        <dbReference type="Google" id="ProtNLM"/>
    </source>
</evidence>
<comment type="caution">
    <text evidence="3">The sequence shown here is derived from an EMBL/GenBank/DDBJ whole genome shotgun (WGS) entry which is preliminary data.</text>
</comment>
<feature type="chain" id="PRO_5039311282" description="DUF4352 domain-containing protein" evidence="2">
    <location>
        <begin position="22"/>
        <end position="248"/>
    </location>
</feature>